<evidence type="ECO:0000256" key="2">
    <source>
        <dbReference type="ARBA" id="ARBA00022448"/>
    </source>
</evidence>
<evidence type="ECO:0000256" key="1">
    <source>
        <dbReference type="ARBA" id="ARBA00005417"/>
    </source>
</evidence>
<protein>
    <submittedName>
        <fullName evidence="4">ABC transporter family protein</fullName>
    </submittedName>
</protein>
<dbReference type="GO" id="GO:0005524">
    <property type="term" value="F:ATP binding"/>
    <property type="evidence" value="ECO:0007669"/>
    <property type="project" value="InterPro"/>
</dbReference>
<dbReference type="PANTHER" id="PTHR42734:SF17">
    <property type="entry name" value="METAL TRANSPORT SYSTEM ATP-BINDING PROTEIN TM_0124-RELATED"/>
    <property type="match status" value="1"/>
</dbReference>
<dbReference type="GO" id="GO:0016887">
    <property type="term" value="F:ATP hydrolysis activity"/>
    <property type="evidence" value="ECO:0007669"/>
    <property type="project" value="InterPro"/>
</dbReference>
<comment type="caution">
    <text evidence="4">The sequence shown here is derived from an EMBL/GenBank/DDBJ whole genome shotgun (WGS) entry which is preliminary data.</text>
</comment>
<gene>
    <name evidence="4" type="ORF">EV203_1035</name>
</gene>
<dbReference type="Proteomes" id="UP000294886">
    <property type="component" value="Unassembled WGS sequence"/>
</dbReference>
<dbReference type="PANTHER" id="PTHR42734">
    <property type="entry name" value="METAL TRANSPORT SYSTEM ATP-BINDING PROTEIN TM_0124-RELATED"/>
    <property type="match status" value="1"/>
</dbReference>
<name>A0A4V2S9J1_9THEO</name>
<sequence length="74" mass="8139">MIAEEIVKLENVTKKLGRRLTLEDINFEVKEGEKVCIVGPKNSGKAALVEIITEILKPDKGHVSAFGNDPYTNS</sequence>
<comment type="similarity">
    <text evidence="1">Belongs to the ABC transporter superfamily.</text>
</comment>
<feature type="domain" description="ABC transporter" evidence="3">
    <location>
        <begin position="22"/>
        <end position="70"/>
    </location>
</feature>
<evidence type="ECO:0000259" key="3">
    <source>
        <dbReference type="Pfam" id="PF00005"/>
    </source>
</evidence>
<evidence type="ECO:0000313" key="4">
    <source>
        <dbReference type="EMBL" id="TCO68110.1"/>
    </source>
</evidence>
<evidence type="ECO:0000313" key="5">
    <source>
        <dbReference type="Proteomes" id="UP000294886"/>
    </source>
</evidence>
<reference evidence="4 5" key="1">
    <citation type="submission" date="2019-03" db="EMBL/GenBank/DDBJ databases">
        <title>Genomic Encyclopedia of Type Strains, Phase IV (KMG-IV): sequencing the most valuable type-strain genomes for metagenomic binning, comparative biology and taxonomic classification.</title>
        <authorList>
            <person name="Goeker M."/>
        </authorList>
    </citation>
    <scope>NUCLEOTIDE SEQUENCE [LARGE SCALE GENOMIC DNA]</scope>
    <source>
        <strain evidence="4 5">DSM 13054</strain>
    </source>
</reference>
<dbReference type="AlphaFoldDB" id="A0A4V2S9J1"/>
<accession>A0A4V2S9J1</accession>
<proteinExistence type="inferred from homology"/>
<dbReference type="Gene3D" id="3.40.50.300">
    <property type="entry name" value="P-loop containing nucleotide triphosphate hydrolases"/>
    <property type="match status" value="1"/>
</dbReference>
<keyword evidence="2" id="KW-0813">Transport</keyword>
<dbReference type="InterPro" id="IPR050153">
    <property type="entry name" value="Metal_Ion_Import_ABC"/>
</dbReference>
<dbReference type="Pfam" id="PF00005">
    <property type="entry name" value="ABC_tran"/>
    <property type="match status" value="1"/>
</dbReference>
<organism evidence="4 5">
    <name type="scientific">Caldanaerobacter subterraneus</name>
    <dbReference type="NCBI Taxonomy" id="911092"/>
    <lineage>
        <taxon>Bacteria</taxon>
        <taxon>Bacillati</taxon>
        <taxon>Bacillota</taxon>
        <taxon>Clostridia</taxon>
        <taxon>Thermoanaerobacterales</taxon>
        <taxon>Thermoanaerobacteraceae</taxon>
        <taxon>Caldanaerobacter</taxon>
    </lineage>
</organism>
<dbReference type="InterPro" id="IPR027417">
    <property type="entry name" value="P-loop_NTPase"/>
</dbReference>
<dbReference type="SUPFAM" id="SSF52540">
    <property type="entry name" value="P-loop containing nucleoside triphosphate hydrolases"/>
    <property type="match status" value="1"/>
</dbReference>
<dbReference type="RefSeq" id="WP_243700549.1">
    <property type="nucleotide sequence ID" value="NZ_SLWU01000003.1"/>
</dbReference>
<dbReference type="EMBL" id="SLWU01000003">
    <property type="protein sequence ID" value="TCO68110.1"/>
    <property type="molecule type" value="Genomic_DNA"/>
</dbReference>
<dbReference type="InterPro" id="IPR003439">
    <property type="entry name" value="ABC_transporter-like_ATP-bd"/>
</dbReference>